<reference evidence="1" key="1">
    <citation type="submission" date="2021-02" db="EMBL/GenBank/DDBJ databases">
        <authorList>
            <consortium name="DOE Joint Genome Institute"/>
            <person name="Ahrendt S."/>
            <person name="Looney B.P."/>
            <person name="Miyauchi S."/>
            <person name="Morin E."/>
            <person name="Drula E."/>
            <person name="Courty P.E."/>
            <person name="Chicoki N."/>
            <person name="Fauchery L."/>
            <person name="Kohler A."/>
            <person name="Kuo A."/>
            <person name="Labutti K."/>
            <person name="Pangilinan J."/>
            <person name="Lipzen A."/>
            <person name="Riley R."/>
            <person name="Andreopoulos W."/>
            <person name="He G."/>
            <person name="Johnson J."/>
            <person name="Barry K.W."/>
            <person name="Grigoriev I.V."/>
            <person name="Nagy L."/>
            <person name="Hibbett D."/>
            <person name="Henrissat B."/>
            <person name="Matheny P.B."/>
            <person name="Labbe J."/>
            <person name="Martin F."/>
        </authorList>
    </citation>
    <scope>NUCLEOTIDE SEQUENCE</scope>
    <source>
        <strain evidence="1">FP105234-sp</strain>
    </source>
</reference>
<evidence type="ECO:0000313" key="1">
    <source>
        <dbReference type="EMBL" id="KAI0043366.1"/>
    </source>
</evidence>
<name>A0ACB8RI88_9AGAM</name>
<dbReference type="EMBL" id="MU276021">
    <property type="protein sequence ID" value="KAI0043366.1"/>
    <property type="molecule type" value="Genomic_DNA"/>
</dbReference>
<sequence length="178" mass="19610">MFSRCIANCVRDTLWPYYYLWEEIVAAWESRFANVAYQTLRLFHPPTTSSKAATLIPHAMSYTSLFVSGLRSEHRPPFIGSRRAPDYRAWCDVPETPCRVLKLSPGDPLRSAVDLIPCETRGGRDTQAGIVAGAGCACTFFPPPPLPSSAPRSASHCAAGHHASRSSWSGQFSELPVR</sequence>
<evidence type="ECO:0000313" key="2">
    <source>
        <dbReference type="Proteomes" id="UP000814033"/>
    </source>
</evidence>
<accession>A0ACB8RI88</accession>
<dbReference type="Proteomes" id="UP000814033">
    <property type="component" value="Unassembled WGS sequence"/>
</dbReference>
<reference evidence="1" key="2">
    <citation type="journal article" date="2022" name="New Phytol.">
        <title>Evolutionary transition to the ectomycorrhizal habit in the genomes of a hyperdiverse lineage of mushroom-forming fungi.</title>
        <authorList>
            <person name="Looney B."/>
            <person name="Miyauchi S."/>
            <person name="Morin E."/>
            <person name="Drula E."/>
            <person name="Courty P.E."/>
            <person name="Kohler A."/>
            <person name="Kuo A."/>
            <person name="LaButti K."/>
            <person name="Pangilinan J."/>
            <person name="Lipzen A."/>
            <person name="Riley R."/>
            <person name="Andreopoulos W."/>
            <person name="He G."/>
            <person name="Johnson J."/>
            <person name="Nolan M."/>
            <person name="Tritt A."/>
            <person name="Barry K.W."/>
            <person name="Grigoriev I.V."/>
            <person name="Nagy L.G."/>
            <person name="Hibbett D."/>
            <person name="Henrissat B."/>
            <person name="Matheny P.B."/>
            <person name="Labbe J."/>
            <person name="Martin F.M."/>
        </authorList>
    </citation>
    <scope>NUCLEOTIDE SEQUENCE</scope>
    <source>
        <strain evidence="1">FP105234-sp</strain>
    </source>
</reference>
<proteinExistence type="predicted"/>
<keyword evidence="2" id="KW-1185">Reference proteome</keyword>
<protein>
    <submittedName>
        <fullName evidence="1">Uncharacterized protein</fullName>
    </submittedName>
</protein>
<gene>
    <name evidence="1" type="ORF">FA95DRAFT_407882</name>
</gene>
<comment type="caution">
    <text evidence="1">The sequence shown here is derived from an EMBL/GenBank/DDBJ whole genome shotgun (WGS) entry which is preliminary data.</text>
</comment>
<organism evidence="1 2">
    <name type="scientific">Auriscalpium vulgare</name>
    <dbReference type="NCBI Taxonomy" id="40419"/>
    <lineage>
        <taxon>Eukaryota</taxon>
        <taxon>Fungi</taxon>
        <taxon>Dikarya</taxon>
        <taxon>Basidiomycota</taxon>
        <taxon>Agaricomycotina</taxon>
        <taxon>Agaricomycetes</taxon>
        <taxon>Russulales</taxon>
        <taxon>Auriscalpiaceae</taxon>
        <taxon>Auriscalpium</taxon>
    </lineage>
</organism>